<dbReference type="Gene3D" id="3.40.50.1820">
    <property type="entry name" value="alpha/beta hydrolase"/>
    <property type="match status" value="1"/>
</dbReference>
<sequence length="298" mass="33172">MSPSLLSGILKTLAVAFCSALLSTSIAQAELLAPFKDDLFAYPHVLRQADDGRYMAVDYRSKRDINQRDEIPERRVSGGYVDLSVRRDQQDLIATTEVARMPHMAVGRQQNARFIVVYLYGQGGNRRQGMDDFTFGGNFNRIKNLAVRNGGLYLTTDFSDFGATGARQVASLISLYAAHSPQASVFVACGSMGGGICWRLADNERVAPRLGGLLLLGSHWDEGFLSSRAFKRKVPVFFGHGGDDRVFPVEQQEQFFRSILQKSPGYPARFVRFETGSHGTPIRMSDWRGTLNWMDASR</sequence>
<protein>
    <submittedName>
        <fullName evidence="2">Alpha/beta hydrolase</fullName>
    </submittedName>
</protein>
<accession>A0ABV3WTS6</accession>
<proteinExistence type="predicted"/>
<dbReference type="GO" id="GO:0016787">
    <property type="term" value="F:hydrolase activity"/>
    <property type="evidence" value="ECO:0007669"/>
    <property type="project" value="UniProtKB-KW"/>
</dbReference>
<feature type="chain" id="PRO_5045375522" evidence="1">
    <location>
        <begin position="30"/>
        <end position="298"/>
    </location>
</feature>
<evidence type="ECO:0000313" key="2">
    <source>
        <dbReference type="EMBL" id="MEX4008077.1"/>
    </source>
</evidence>
<keyword evidence="3" id="KW-1185">Reference proteome</keyword>
<dbReference type="EMBL" id="JAZHFV010000003">
    <property type="protein sequence ID" value="MEX4008077.1"/>
    <property type="molecule type" value="Genomic_DNA"/>
</dbReference>
<dbReference type="InterPro" id="IPR029058">
    <property type="entry name" value="AB_hydrolase_fold"/>
</dbReference>
<keyword evidence="1" id="KW-0732">Signal</keyword>
<reference evidence="2 3" key="1">
    <citation type="submission" date="2024-01" db="EMBL/GenBank/DDBJ databases">
        <title>New evidence supports the origin of RcGTA from prophage.</title>
        <authorList>
            <person name="Xu Y."/>
            <person name="Liu B."/>
            <person name="Chen F."/>
        </authorList>
    </citation>
    <scope>NUCLEOTIDE SEQUENCE [LARGE SCALE GENOMIC DNA]</scope>
    <source>
        <strain evidence="2 3">CBW1107-2</strain>
    </source>
</reference>
<dbReference type="Proteomes" id="UP001559025">
    <property type="component" value="Unassembled WGS sequence"/>
</dbReference>
<dbReference type="SUPFAM" id="SSF53474">
    <property type="entry name" value="alpha/beta-Hydrolases"/>
    <property type="match status" value="1"/>
</dbReference>
<evidence type="ECO:0000256" key="1">
    <source>
        <dbReference type="SAM" id="SignalP"/>
    </source>
</evidence>
<gene>
    <name evidence="2" type="ORF">V1479_12235</name>
</gene>
<name>A0ABV3WTS6_9HYPH</name>
<keyword evidence="2" id="KW-0378">Hydrolase</keyword>
<evidence type="ECO:0000313" key="3">
    <source>
        <dbReference type="Proteomes" id="UP001559025"/>
    </source>
</evidence>
<feature type="signal peptide" evidence="1">
    <location>
        <begin position="1"/>
        <end position="29"/>
    </location>
</feature>
<dbReference type="RefSeq" id="WP_368803127.1">
    <property type="nucleotide sequence ID" value="NZ_JAZHFV010000003.1"/>
</dbReference>
<comment type="caution">
    <text evidence="2">The sequence shown here is derived from an EMBL/GenBank/DDBJ whole genome shotgun (WGS) entry which is preliminary data.</text>
</comment>
<organism evidence="2 3">
    <name type="scientific">Neoaquamicrobium sediminum</name>
    <dbReference type="NCBI Taxonomy" id="1849104"/>
    <lineage>
        <taxon>Bacteria</taxon>
        <taxon>Pseudomonadati</taxon>
        <taxon>Pseudomonadota</taxon>
        <taxon>Alphaproteobacteria</taxon>
        <taxon>Hyphomicrobiales</taxon>
        <taxon>Phyllobacteriaceae</taxon>
        <taxon>Neoaquamicrobium</taxon>
    </lineage>
</organism>